<comment type="subcellular location">
    <subcellularLocation>
        <location evidence="1">Membrane</location>
        <topology evidence="1">Single-pass membrane protein</topology>
    </subcellularLocation>
</comment>
<dbReference type="Pfam" id="PF13360">
    <property type="entry name" value="PQQ_2"/>
    <property type="match status" value="1"/>
</dbReference>
<dbReference type="GO" id="GO:0016020">
    <property type="term" value="C:membrane"/>
    <property type="evidence" value="ECO:0007669"/>
    <property type="project" value="UniProtKB-SubCell"/>
</dbReference>
<dbReference type="AlphaFoldDB" id="E1IC08"/>
<evidence type="ECO:0000256" key="1">
    <source>
        <dbReference type="ARBA" id="ARBA00004167"/>
    </source>
</evidence>
<dbReference type="InterPro" id="IPR028994">
    <property type="entry name" value="Integrin_alpha_N"/>
</dbReference>
<dbReference type="STRING" id="765420.OSCT_0859"/>
<dbReference type="Gene3D" id="2.130.10.130">
    <property type="entry name" value="Integrin alpha, N-terminal"/>
    <property type="match status" value="1"/>
</dbReference>
<evidence type="ECO:0000313" key="9">
    <source>
        <dbReference type="Proteomes" id="UP000054010"/>
    </source>
</evidence>
<dbReference type="Gene3D" id="2.130.10.10">
    <property type="entry name" value="YVTN repeat-like/Quinoprotein amine dehydrogenase"/>
    <property type="match status" value="1"/>
</dbReference>
<dbReference type="EMBL" id="ADVR01000018">
    <property type="protein sequence ID" value="EFO81270.1"/>
    <property type="molecule type" value="Genomic_DNA"/>
</dbReference>
<keyword evidence="2 6" id="KW-0812">Transmembrane</keyword>
<gene>
    <name evidence="8" type="ORF">OSCT_0859</name>
</gene>
<feature type="transmembrane region" description="Helical" evidence="6">
    <location>
        <begin position="6"/>
        <end position="21"/>
    </location>
</feature>
<dbReference type="eggNOG" id="COG1520">
    <property type="taxonomic scope" value="Bacteria"/>
</dbReference>
<accession>E1IC08</accession>
<evidence type="ECO:0000256" key="5">
    <source>
        <dbReference type="ARBA" id="ARBA00023136"/>
    </source>
</evidence>
<dbReference type="PANTHER" id="PTHR21419:SF23">
    <property type="entry name" value="PROTEIN DEFECTIVE IN EXINE FORMATION 1"/>
    <property type="match status" value="1"/>
</dbReference>
<sequence length="698" mass="74172">MGQSVGYLLLGSIFDGGPIAIKKSRFAMPMLLVPQSTMRRFSLFILIILISLALIGISPTYAGPRDQPNPLPGWTHSPRFADDTSQQHGIVLAGKPIERGSPLIAEVDGNTSNGNEVVVGGRDGRVYVYKANGTLLWSKNVPIVGCADTALINGQATVGLLNPSDTYPSVLIGYGGMITTNRACDGGVIAYRGSDGATVWNFSQRTFDDNVTPEGPEQLYGVMTSPALADVDGNGSLEVAFGGFDRNFYMLNSNGSVRWYYHAADTIWSSPLFTNIDGDNDLEIIVATDISANPNIVPPTQDGGFLHAFDTQQRSPVRIAFQTGYIWRVATDQVLYSSPVEADLLASNTGTEIAIGSGCYFPTSSSSKRGKWIKIFRPSDGTLLQTLNAPACVQSSPAVGDIDDDGLLEIVATVSGDASIGGDGKSDIVAWDPTNANPKWTMSPGDPNSGSNDAFGGDLQSPVIADLDGNGSLEVIAANFWSVHILRGSNGQALTYQGTSGPSLSLFAWGTLKSTPAVGDINNDGKLDLVIGGMNVNNDSRVIDHGLLYAWTDFHLVLGSSAGSQRDYSVPWPQFRRDARARAVFTNPDIVVSYSKPWTMIIPTGQQTLSAIVTTGDHTPLSWTAALGTNPNGLLTLTTTSGTYGDALQFQVHGNGRALGTYTGTIIVSAPDLPDKEITVTVEVVETVHSIFLPLVVR</sequence>
<dbReference type="Pfam" id="PF13517">
    <property type="entry name" value="FG-GAP_3"/>
    <property type="match status" value="1"/>
</dbReference>
<evidence type="ECO:0000256" key="6">
    <source>
        <dbReference type="SAM" id="Phobius"/>
    </source>
</evidence>
<dbReference type="PANTHER" id="PTHR21419">
    <property type="match status" value="1"/>
</dbReference>
<keyword evidence="3" id="KW-0732">Signal</keyword>
<evidence type="ECO:0000313" key="8">
    <source>
        <dbReference type="EMBL" id="EFO81270.1"/>
    </source>
</evidence>
<feature type="domain" description="Pyrrolo-quinoline quinone repeat" evidence="7">
    <location>
        <begin position="111"/>
        <end position="262"/>
    </location>
</feature>
<dbReference type="InterPro" id="IPR013517">
    <property type="entry name" value="FG-GAP"/>
</dbReference>
<comment type="caution">
    <text evidence="8">The sequence shown here is derived from an EMBL/GenBank/DDBJ whole genome shotgun (WGS) entry which is preliminary data.</text>
</comment>
<evidence type="ECO:0000259" key="7">
    <source>
        <dbReference type="Pfam" id="PF13360"/>
    </source>
</evidence>
<dbReference type="HOGENOM" id="CLU_401552_0_0_0"/>
<dbReference type="InterPro" id="IPR002372">
    <property type="entry name" value="PQQ_rpt_dom"/>
</dbReference>
<dbReference type="InterPro" id="IPR045232">
    <property type="entry name" value="FAM234"/>
</dbReference>
<dbReference type="InterPro" id="IPR015943">
    <property type="entry name" value="WD40/YVTN_repeat-like_dom_sf"/>
</dbReference>
<reference evidence="8 9" key="1">
    <citation type="journal article" date="2011" name="J. Bacteriol.">
        <title>Draft genome sequence of the anoxygenic filamentous phototrophic bacterium Oscillochloris trichoides subsp. DG-6.</title>
        <authorList>
            <person name="Kuznetsov B.B."/>
            <person name="Ivanovsky R.N."/>
            <person name="Keppen O.I."/>
            <person name="Sukhacheva M.V."/>
            <person name="Bumazhkin B.K."/>
            <person name="Patutina E.O."/>
            <person name="Beletsky A.V."/>
            <person name="Mardanov A.V."/>
            <person name="Baslerov R.V."/>
            <person name="Panteleeva A.N."/>
            <person name="Kolganova T.V."/>
            <person name="Ravin N.V."/>
            <person name="Skryabin K.G."/>
        </authorList>
    </citation>
    <scope>NUCLEOTIDE SEQUENCE [LARGE SCALE GENOMIC DNA]</scope>
    <source>
        <strain evidence="8 9">DG-6</strain>
    </source>
</reference>
<protein>
    <submittedName>
        <fullName evidence="8">FG-GAP repeat protein</fullName>
    </submittedName>
</protein>
<organism evidence="8 9">
    <name type="scientific">Oscillochloris trichoides DG-6</name>
    <dbReference type="NCBI Taxonomy" id="765420"/>
    <lineage>
        <taxon>Bacteria</taxon>
        <taxon>Bacillati</taxon>
        <taxon>Chloroflexota</taxon>
        <taxon>Chloroflexia</taxon>
        <taxon>Chloroflexales</taxon>
        <taxon>Chloroflexineae</taxon>
        <taxon>Oscillochloridaceae</taxon>
        <taxon>Oscillochloris</taxon>
    </lineage>
</organism>
<evidence type="ECO:0000256" key="4">
    <source>
        <dbReference type="ARBA" id="ARBA00022989"/>
    </source>
</evidence>
<name>E1IC08_9CHLR</name>
<evidence type="ECO:0000256" key="2">
    <source>
        <dbReference type="ARBA" id="ARBA00022692"/>
    </source>
</evidence>
<dbReference type="SUPFAM" id="SSF69318">
    <property type="entry name" value="Integrin alpha N-terminal domain"/>
    <property type="match status" value="1"/>
</dbReference>
<keyword evidence="9" id="KW-1185">Reference proteome</keyword>
<feature type="transmembrane region" description="Helical" evidence="6">
    <location>
        <begin position="41"/>
        <end position="62"/>
    </location>
</feature>
<evidence type="ECO:0000256" key="3">
    <source>
        <dbReference type="ARBA" id="ARBA00022729"/>
    </source>
</evidence>
<proteinExistence type="predicted"/>
<keyword evidence="4 6" id="KW-1133">Transmembrane helix</keyword>
<keyword evidence="5 6" id="KW-0472">Membrane</keyword>
<dbReference type="Proteomes" id="UP000054010">
    <property type="component" value="Unassembled WGS sequence"/>
</dbReference>